<feature type="repeat" description="WD" evidence="5">
    <location>
        <begin position="140"/>
        <end position="181"/>
    </location>
</feature>
<dbReference type="PROSITE" id="PS50294">
    <property type="entry name" value="WD_REPEATS_REGION"/>
    <property type="match status" value="2"/>
</dbReference>
<dbReference type="PANTHER" id="PTHR19857">
    <property type="entry name" value="MITOCHONDRIAL DIVISION PROTEIN 1-RELATED"/>
    <property type="match status" value="1"/>
</dbReference>
<name>A0A060T9C4_BLAAD</name>
<dbReference type="InterPro" id="IPR036322">
    <property type="entry name" value="WD40_repeat_dom_sf"/>
</dbReference>
<dbReference type="PhylomeDB" id="A0A060T9C4"/>
<dbReference type="Gene3D" id="2.130.10.10">
    <property type="entry name" value="YVTN repeat-like/Quinoprotein amine dehydrogenase"/>
    <property type="match status" value="2"/>
</dbReference>
<dbReference type="PROSITE" id="PS50082">
    <property type="entry name" value="WD_REPEATS_2"/>
    <property type="match status" value="2"/>
</dbReference>
<reference evidence="6" key="1">
    <citation type="submission" date="2014-02" db="EMBL/GenBank/DDBJ databases">
        <authorList>
            <person name="Genoscope - CEA"/>
        </authorList>
    </citation>
    <scope>NUCLEOTIDE SEQUENCE</scope>
    <source>
        <strain evidence="6">LS3</strain>
    </source>
</reference>
<evidence type="ECO:0000313" key="6">
    <source>
        <dbReference type="EMBL" id="CDP35781.1"/>
    </source>
</evidence>
<dbReference type="SMART" id="SM00320">
    <property type="entry name" value="WD40"/>
    <property type="match status" value="4"/>
</dbReference>
<dbReference type="SUPFAM" id="SSF50978">
    <property type="entry name" value="WD40 repeat-like"/>
    <property type="match status" value="1"/>
</dbReference>
<accession>A0A060T9C4</accession>
<dbReference type="InterPro" id="IPR051179">
    <property type="entry name" value="WD_repeat_multifunction"/>
</dbReference>
<dbReference type="InterPro" id="IPR001680">
    <property type="entry name" value="WD40_rpt"/>
</dbReference>
<keyword evidence="2" id="KW-0677">Repeat</keyword>
<evidence type="ECO:0000256" key="5">
    <source>
        <dbReference type="PROSITE-ProRule" id="PRU00221"/>
    </source>
</evidence>
<dbReference type="EMBL" id="HG937693">
    <property type="protein sequence ID" value="CDP35781.1"/>
    <property type="molecule type" value="Genomic_DNA"/>
</dbReference>
<feature type="repeat" description="WD" evidence="5">
    <location>
        <begin position="182"/>
        <end position="223"/>
    </location>
</feature>
<evidence type="ECO:0000256" key="4">
    <source>
        <dbReference type="ARBA" id="ARBA00038321"/>
    </source>
</evidence>
<proteinExistence type="inferred from homology"/>
<reference evidence="6" key="2">
    <citation type="submission" date="2014-06" db="EMBL/GenBank/DDBJ databases">
        <title>The complete genome of Blastobotrys (Arxula) adeninivorans LS3 - a yeast of biotechnological interest.</title>
        <authorList>
            <person name="Kunze G."/>
            <person name="Gaillardin C."/>
            <person name="Czernicka M."/>
            <person name="Durrens P."/>
            <person name="Martin T."/>
            <person name="Boer E."/>
            <person name="Gabaldon T."/>
            <person name="Cruz J."/>
            <person name="Talla E."/>
            <person name="Marck C."/>
            <person name="Goffeau A."/>
            <person name="Barbe V."/>
            <person name="Baret P."/>
            <person name="Baronian K."/>
            <person name="Beier S."/>
            <person name="Bleykasten C."/>
            <person name="Bode R."/>
            <person name="Casaregola S."/>
            <person name="Despons L."/>
            <person name="Fairhead C."/>
            <person name="Giersberg M."/>
            <person name="Gierski P."/>
            <person name="Hahnel U."/>
            <person name="Hartmann A."/>
            <person name="Jankowska D."/>
            <person name="Jubin C."/>
            <person name="Jung P."/>
            <person name="Lafontaine I."/>
            <person name="Leh-Louis V."/>
            <person name="Lemaire M."/>
            <person name="Marcet-Houben M."/>
            <person name="Mascher M."/>
            <person name="Morel G."/>
            <person name="Richard G.-F."/>
            <person name="Riechen J."/>
            <person name="Sacerdot C."/>
            <person name="Sarkar A."/>
            <person name="Savel G."/>
            <person name="Schacherer J."/>
            <person name="Sherman D."/>
            <person name="Straub M.-L."/>
            <person name="Stein N."/>
            <person name="Thierry A."/>
            <person name="Trautwein-Schult A."/>
            <person name="Westhof E."/>
            <person name="Worch S."/>
            <person name="Dujon B."/>
            <person name="Souciet J.-L."/>
            <person name="Wincker P."/>
            <person name="Scholz U."/>
            <person name="Neuveglise N."/>
        </authorList>
    </citation>
    <scope>NUCLEOTIDE SEQUENCE</scope>
    <source>
        <strain evidence="6">LS3</strain>
    </source>
</reference>
<keyword evidence="1 5" id="KW-0853">WD repeat</keyword>
<evidence type="ECO:0000256" key="3">
    <source>
        <dbReference type="ARBA" id="ARBA00022942"/>
    </source>
</evidence>
<dbReference type="InterPro" id="IPR015943">
    <property type="entry name" value="WD40/YVTN_repeat-like_dom_sf"/>
</dbReference>
<evidence type="ECO:0000256" key="2">
    <source>
        <dbReference type="ARBA" id="ARBA00022737"/>
    </source>
</evidence>
<sequence>MAIDVPALSIQPSALDVINDVETGTVAQDSIWVSWVPFEAGSKTRHETFNVYSQQGQLTLRNVENSGISVDYNKTKSMKIAYDKEEFTMKFPTRVFAKYGNKHDLSTVDISAHGQLLVVGDTHGAIDILDAKDGTLRRRLSGHYMDVTKVGFFPSGEVVLSCGLDFQLKIWSAVDGSNPRTFLGHTRGVTDFAMIGRGRNFVSSSLDGTARLWETGSGKCIHTFSIGESINALSLLHSGSDGDAKSELEFETSGKTIVAGSDRGIHLFDLRARNTASSGAIGDSEGNLTSLATVNEHTYAYGTDKGSFSVVDIRSGVLQAGKKRETSITSLAVRKDQLIVATGDGTPFAVGLSDMNNPPISFYGGDDNSVTATVAGEGGIVFAGKRGSLRMY</sequence>
<organism evidence="6">
    <name type="scientific">Blastobotrys adeninivorans</name>
    <name type="common">Yeast</name>
    <name type="synonym">Arxula adeninivorans</name>
    <dbReference type="NCBI Taxonomy" id="409370"/>
    <lineage>
        <taxon>Eukaryota</taxon>
        <taxon>Fungi</taxon>
        <taxon>Dikarya</taxon>
        <taxon>Ascomycota</taxon>
        <taxon>Saccharomycotina</taxon>
        <taxon>Dipodascomycetes</taxon>
        <taxon>Dipodascales</taxon>
        <taxon>Trichomonascaceae</taxon>
        <taxon>Blastobotrys</taxon>
    </lineage>
</organism>
<dbReference type="PANTHER" id="PTHR19857:SF19">
    <property type="entry name" value="26S PROTEASOME REGULATORY SUBUNIT RPN14"/>
    <property type="match status" value="1"/>
</dbReference>
<comment type="similarity">
    <text evidence="4">Belongs to the WD repeat PAAF1/RPN14 family.</text>
</comment>
<dbReference type="Pfam" id="PF00400">
    <property type="entry name" value="WD40"/>
    <property type="match status" value="2"/>
</dbReference>
<evidence type="ECO:0000256" key="1">
    <source>
        <dbReference type="ARBA" id="ARBA00022574"/>
    </source>
</evidence>
<dbReference type="AlphaFoldDB" id="A0A060T9C4"/>
<dbReference type="GO" id="GO:0000502">
    <property type="term" value="C:proteasome complex"/>
    <property type="evidence" value="ECO:0007669"/>
    <property type="project" value="UniProtKB-KW"/>
</dbReference>
<keyword evidence="3" id="KW-0647">Proteasome</keyword>
<gene>
    <name evidence="6" type="ORF">GNLVRS02_ARAD1C43274g</name>
</gene>
<protein>
    <submittedName>
        <fullName evidence="6">ARAD1C43274p</fullName>
    </submittedName>
</protein>